<feature type="transmembrane region" description="Helical" evidence="5">
    <location>
        <begin position="64"/>
        <end position="86"/>
    </location>
</feature>
<dbReference type="PDB" id="4LTQ">
    <property type="method" value="X-ray"/>
    <property type="resolution" value="5.50 A"/>
    <property type="chains" value="A/B/C/D/H/I/J/K=143-288"/>
</dbReference>
<feature type="transmembrane region" description="Helical" evidence="5">
    <location>
        <begin position="214"/>
        <end position="238"/>
    </location>
</feature>
<evidence type="ECO:0007829" key="13">
    <source>
        <dbReference type="PDB" id="7PG8"/>
    </source>
</evidence>
<protein>
    <submittedName>
        <fullName evidence="7">Ion transport protein</fullName>
    </submittedName>
</protein>
<name>Q0ABW0_ALKEH</name>
<reference evidence="9 10" key="2">
    <citation type="journal article" date="2014" name="J. Mol. Biol.">
        <title>Structure of a prokaryotic sodium channel pore reveals essential gating elements and an outer ion binding site common to eukaryotic channels.</title>
        <authorList>
            <person name="Shaya D."/>
            <person name="Findeisen F."/>
            <person name="Abderemane-Ali F."/>
            <person name="Arrigoni C."/>
            <person name="Wong S."/>
            <person name="Nurva S.R."/>
            <person name="Loussouarn G."/>
            <person name="Minor D.L."/>
        </authorList>
    </citation>
    <scope>X-RAY CRYSTALLOGRAPHY (3.46 ANGSTROMS) OF 143-288 IN COMPLEX WITH CA(2+)</scope>
</reference>
<dbReference type="GO" id="GO:0046872">
    <property type="term" value="F:metal ion binding"/>
    <property type="evidence" value="ECO:0007669"/>
    <property type="project" value="UniProtKB-KW"/>
</dbReference>
<dbReference type="PDBsum" id="5HJ8"/>
<dbReference type="PDBsum" id="5IWN"/>
<evidence type="ECO:0000256" key="2">
    <source>
        <dbReference type="ARBA" id="ARBA00022692"/>
    </source>
</evidence>
<dbReference type="PDB" id="4LTP">
    <property type="method" value="X-ray"/>
    <property type="resolution" value="3.80 A"/>
    <property type="chains" value="A/B/C/D=143-288"/>
</dbReference>
<dbReference type="PDB" id="7PGB">
    <property type="method" value="X-ray"/>
    <property type="resolution" value="3.60 A"/>
    <property type="chains" value="C/T/W/Z/c/d/e/h/l/o=143-245"/>
</dbReference>
<dbReference type="OrthoDB" id="5297065at2"/>
<dbReference type="eggNOG" id="ENOG502Z7ZD">
    <property type="taxonomic scope" value="Bacteria"/>
</dbReference>
<reference evidence="11 12" key="3">
    <citation type="journal article" date="2016" name="Cell">
        <title>Unfolding of a Temperature-Sensitive Domain Controls Voltage-Gated Channel Activation.</title>
        <authorList>
            <person name="Arrigoni C."/>
            <person name="Rohaim A."/>
            <person name="Shaya D."/>
            <person name="Findeisen F."/>
            <person name="Stein R.A."/>
            <person name="Nurva S.R."/>
            <person name="Mishra S."/>
            <person name="Mchaourab H.S."/>
            <person name="Minor D.L."/>
        </authorList>
    </citation>
    <scope>X-RAY CRYSTALLOGRAPHY (2.95 ANGSTROMS) OF 143-288</scope>
</reference>
<feature type="binding site" evidence="9 10">
    <location>
        <position position="178"/>
    </location>
    <ligand>
        <name>Ca(2+)</name>
        <dbReference type="ChEBI" id="CHEBI:29108"/>
    </ligand>
</feature>
<evidence type="ECO:0007829" key="10">
    <source>
        <dbReference type="PDB" id="4LTP"/>
    </source>
</evidence>
<sequence>MSERQPDLVGHKVQHPEDETLRGRLAWFIDRPGTQYFIVGLILVNAITLGLMTSPEVTAYLQPWLGWVNTFIIAAFVVEISLRIIADGPRFVRSGWNLFDFSVVAISLVPDSGAFSVLRALRILKVLRLFSMVPRLRRIVEALLRAIPGIAWIALLLLVIFYVFAVMGTKLFAQSFPEWFGTLGASMYTLFQVMTLESWSMGIARPVIEAYPWAWIYFVSFILVSSFTVLNLFIGIIIESMQSAHWEAEDAKRIEQEQRAHDERLEMLQLIRDLSSKVDRLERRSGKR</sequence>
<dbReference type="PANTHER" id="PTHR10037:SF62">
    <property type="entry name" value="SODIUM CHANNEL PROTEIN 60E"/>
    <property type="match status" value="1"/>
</dbReference>
<reference evidence="13 14" key="4">
    <citation type="journal article" date="2022" name="Nat. Struct. Mol. Biol.">
        <title>Quaternary structure independent folding of voltage-gated ion channel pore domain subunits.</title>
        <authorList>
            <person name="Arrigoni C."/>
            <person name="Lolicato M."/>
            <person name="Shaya D."/>
            <person name="Rohaim A."/>
            <person name="Findeisen F."/>
            <person name="Fong L.K."/>
            <person name="Colleran C.M."/>
            <person name="Dominik P."/>
            <person name="Kim S.S."/>
            <person name="Schuermann J.P."/>
            <person name="DeGrado W.F."/>
            <person name="Grabe M."/>
            <person name="Kossiakoff A.A."/>
            <person name="Minor D.L."/>
        </authorList>
    </citation>
    <scope>X-RAY CRYSTALLOGRAPHY (3.60 ANGSTROMS) OF 143-245</scope>
</reference>
<dbReference type="GO" id="GO:0001518">
    <property type="term" value="C:voltage-gated sodium channel complex"/>
    <property type="evidence" value="ECO:0007669"/>
    <property type="project" value="TreeGrafter"/>
</dbReference>
<dbReference type="PDB" id="5HK7">
    <property type="method" value="X-ray"/>
    <property type="resolution" value="2.95 A"/>
    <property type="chains" value="A/B/C/D=143-288"/>
</dbReference>
<dbReference type="PDB" id="5HKD">
    <property type="method" value="X-ray"/>
    <property type="resolution" value="3.80 A"/>
    <property type="chains" value="A/B/C/D=143-288"/>
</dbReference>
<feature type="transmembrane region" description="Helical" evidence="5">
    <location>
        <begin position="98"/>
        <end position="121"/>
    </location>
</feature>
<keyword evidence="2 5" id="KW-0812">Transmembrane</keyword>
<dbReference type="SMR" id="Q0ABW0"/>
<evidence type="ECO:0000313" key="7">
    <source>
        <dbReference type="EMBL" id="ABI55677.1"/>
    </source>
</evidence>
<dbReference type="PANTHER" id="PTHR10037">
    <property type="entry name" value="VOLTAGE-GATED CATION CHANNEL CALCIUM AND SODIUM"/>
    <property type="match status" value="1"/>
</dbReference>
<evidence type="ECO:0000256" key="4">
    <source>
        <dbReference type="ARBA" id="ARBA00023136"/>
    </source>
</evidence>
<comment type="subcellular location">
    <subcellularLocation>
        <location evidence="1">Membrane</location>
        <topology evidence="1">Multi-pass membrane protein</topology>
    </subcellularLocation>
</comment>
<dbReference type="AlphaFoldDB" id="Q0ABW0"/>
<keyword evidence="9 10" id="KW-0002">3D-structure</keyword>
<evidence type="ECO:0000256" key="3">
    <source>
        <dbReference type="ARBA" id="ARBA00022989"/>
    </source>
</evidence>
<dbReference type="PDB" id="4LTO">
    <property type="method" value="X-ray"/>
    <property type="resolution" value="3.46 A"/>
    <property type="chains" value="A/B/C/D=143-288"/>
</dbReference>
<dbReference type="RefSeq" id="WP_011628073.1">
    <property type="nucleotide sequence ID" value="NC_008340.1"/>
</dbReference>
<accession>Q0ABW0</accession>
<dbReference type="SUPFAM" id="SSF81324">
    <property type="entry name" value="Voltage-gated potassium channels"/>
    <property type="match status" value="1"/>
</dbReference>
<dbReference type="PDBsum" id="4LTO"/>
<dbReference type="Gene3D" id="1.20.120.350">
    <property type="entry name" value="Voltage-gated potassium channels. Chain C"/>
    <property type="match status" value="1"/>
</dbReference>
<dbReference type="HOGENOM" id="CLU_055047_0_0_6"/>
<evidence type="ECO:0007829" key="9">
    <source>
        <dbReference type="PDB" id="4LTO"/>
    </source>
</evidence>
<evidence type="ECO:0000256" key="5">
    <source>
        <dbReference type="SAM" id="Phobius"/>
    </source>
</evidence>
<dbReference type="Pfam" id="PF00520">
    <property type="entry name" value="Ion_trans"/>
    <property type="match status" value="1"/>
</dbReference>
<dbReference type="PDBsum" id="5HK7"/>
<keyword evidence="9 10" id="KW-0479">Metal-binding</keyword>
<evidence type="ECO:0000256" key="1">
    <source>
        <dbReference type="ARBA" id="ARBA00004141"/>
    </source>
</evidence>
<dbReference type="InterPro" id="IPR043203">
    <property type="entry name" value="VGCC_Ca_Na"/>
</dbReference>
<feature type="transmembrane region" description="Helical" evidence="5">
    <location>
        <begin position="34"/>
        <end position="52"/>
    </location>
</feature>
<dbReference type="PDBsum" id="5HK6"/>
<feature type="transmembrane region" description="Helical" evidence="5">
    <location>
        <begin position="179"/>
        <end position="202"/>
    </location>
</feature>
<reference evidence="8" key="1">
    <citation type="submission" date="2006-08" db="EMBL/GenBank/DDBJ databases">
        <title>Complete sequence of Alkalilimnicola ehrilichei MLHE-1.</title>
        <authorList>
            <person name="Copeland A."/>
            <person name="Lucas S."/>
            <person name="Lapidus A."/>
            <person name="Barry K."/>
            <person name="Detter J.C."/>
            <person name="Glavina del Rio T."/>
            <person name="Hammon N."/>
            <person name="Israni S."/>
            <person name="Dalin E."/>
            <person name="Tice H."/>
            <person name="Pitluck S."/>
            <person name="Sims D."/>
            <person name="Brettin T."/>
            <person name="Bruce D."/>
            <person name="Han C."/>
            <person name="Tapia R."/>
            <person name="Gilna P."/>
            <person name="Schmutz J."/>
            <person name="Larimer F."/>
            <person name="Land M."/>
            <person name="Hauser L."/>
            <person name="Kyrpides N."/>
            <person name="Mikhailova N."/>
            <person name="Oremland R.S."/>
            <person name="Hoeft S.E."/>
            <person name="Switzer-Blum J."/>
            <person name="Kulp T."/>
            <person name="King G."/>
            <person name="Tabita R."/>
            <person name="Witte B."/>
            <person name="Santini J.M."/>
            <person name="Basu P."/>
            <person name="Hollibaugh J.T."/>
            <person name="Xie G."/>
            <person name="Stolz J.F."/>
            <person name="Richardson P."/>
        </authorList>
    </citation>
    <scope>NUCLEOTIDE SEQUENCE [LARGE SCALE GENOMIC DNA]</scope>
    <source>
        <strain evidence="8">ATCC BAA-1101 / DSM 17681 / MLHE-1</strain>
    </source>
</reference>
<feature type="transmembrane region" description="Helical" evidence="5">
    <location>
        <begin position="142"/>
        <end position="167"/>
    </location>
</feature>
<dbReference type="DIP" id="DIP-60398N"/>
<feature type="binding site" evidence="9 10">
    <location>
        <position position="209"/>
    </location>
    <ligand>
        <name>Ca(2+)</name>
        <dbReference type="ChEBI" id="CHEBI:29108"/>
    </ligand>
</feature>
<dbReference type="PDB" id="5IWN">
    <property type="method" value="X-ray"/>
    <property type="resolution" value="3.75 A"/>
    <property type="chains" value="A/B/C/D=143-288"/>
</dbReference>
<dbReference type="PDB" id="5IWO">
    <property type="method" value="X-ray"/>
    <property type="resolution" value="3.33 A"/>
    <property type="chains" value="A/B/C/D=143-288"/>
</dbReference>
<dbReference type="FunFam" id="1.10.287.70:FF:000276">
    <property type="entry name" value="Ion transport protein"/>
    <property type="match status" value="1"/>
</dbReference>
<dbReference type="InterPro" id="IPR027359">
    <property type="entry name" value="Volt_channel_dom_sf"/>
</dbReference>
<dbReference type="PDB" id="4LTR">
    <property type="method" value="X-ray"/>
    <property type="resolution" value="5.80 A"/>
    <property type="chains" value="A/B/C/D=143-288"/>
</dbReference>
<keyword evidence="3 5" id="KW-1133">Transmembrane helix</keyword>
<evidence type="ECO:0007829" key="11">
    <source>
        <dbReference type="PDB" id="5HJ8"/>
    </source>
</evidence>
<gene>
    <name evidence="7" type="ordered locus">Mlg_0322</name>
</gene>
<dbReference type="Proteomes" id="UP000001962">
    <property type="component" value="Chromosome"/>
</dbReference>
<evidence type="ECO:0007829" key="14">
    <source>
        <dbReference type="PDB" id="7PGB"/>
    </source>
</evidence>
<dbReference type="KEGG" id="aeh:Mlg_0322"/>
<dbReference type="PDB" id="7PG8">
    <property type="method" value="X-ray"/>
    <property type="resolution" value="4.50 A"/>
    <property type="chains" value="C/E/H/K/O/Q/T/W=143-245"/>
</dbReference>
<proteinExistence type="evidence at protein level"/>
<dbReference type="GO" id="GO:0042802">
    <property type="term" value="F:identical protein binding"/>
    <property type="evidence" value="ECO:0000353"/>
    <property type="project" value="IntAct"/>
</dbReference>
<dbReference type="Gene3D" id="1.10.287.70">
    <property type="match status" value="1"/>
</dbReference>
<dbReference type="PDBsum" id="5IWO"/>
<dbReference type="PDBsum" id="5HKD"/>
<evidence type="ECO:0007829" key="12">
    <source>
        <dbReference type="PDB" id="5HK6"/>
    </source>
</evidence>
<organism evidence="7 8">
    <name type="scientific">Alkalilimnicola ehrlichii (strain ATCC BAA-1101 / DSM 17681 / MLHE-1)</name>
    <dbReference type="NCBI Taxonomy" id="187272"/>
    <lineage>
        <taxon>Bacteria</taxon>
        <taxon>Pseudomonadati</taxon>
        <taxon>Pseudomonadota</taxon>
        <taxon>Gammaproteobacteria</taxon>
        <taxon>Chromatiales</taxon>
        <taxon>Ectothiorhodospiraceae</taxon>
        <taxon>Alkalilimnicola</taxon>
    </lineage>
</organism>
<keyword evidence="9 10" id="KW-0106">Calcium</keyword>
<feature type="domain" description="Ion transport" evidence="6">
    <location>
        <begin position="35"/>
        <end position="244"/>
    </location>
</feature>
<evidence type="ECO:0000259" key="6">
    <source>
        <dbReference type="Pfam" id="PF00520"/>
    </source>
</evidence>
<dbReference type="EMBL" id="CP000453">
    <property type="protein sequence ID" value="ABI55677.1"/>
    <property type="molecule type" value="Genomic_DNA"/>
</dbReference>
<dbReference type="EvolutionaryTrace" id="Q0ABW0"/>
<comment type="interaction">
    <interactant intactId="EBI-15936522">
        <id>Q0ABW0</id>
    </interactant>
    <interactant intactId="EBI-15936522">
        <id>Q0ABW0</id>
        <label>Mlg_0322</label>
    </interactant>
    <organismsDiffer>false</organismsDiffer>
    <experiments>3</experiments>
</comment>
<dbReference type="PDB" id="5HJ8">
    <property type="method" value="X-ray"/>
    <property type="resolution" value="3.70 A"/>
    <property type="chains" value="A/B/C/D=143-288"/>
</dbReference>
<dbReference type="PDBsum" id="4LTQ"/>
<dbReference type="GO" id="GO:0005248">
    <property type="term" value="F:voltage-gated sodium channel activity"/>
    <property type="evidence" value="ECO:0007669"/>
    <property type="project" value="TreeGrafter"/>
</dbReference>
<dbReference type="PDBsum" id="4LTP"/>
<keyword evidence="8" id="KW-1185">Reference proteome</keyword>
<dbReference type="PDB" id="5HK6">
    <property type="method" value="X-ray"/>
    <property type="resolution" value="5.50 A"/>
    <property type="chains" value="A/B/C/D=143-288"/>
</dbReference>
<dbReference type="PDB" id="7PGH">
    <property type="method" value="X-ray"/>
    <property type="resolution" value="4.19 A"/>
    <property type="chains" value="A/B/C/D/E/F/G/H=142-245"/>
</dbReference>
<dbReference type="InterPro" id="IPR005821">
    <property type="entry name" value="Ion_trans_dom"/>
</dbReference>
<dbReference type="PDBsum" id="4LTR"/>
<keyword evidence="4 5" id="KW-0472">Membrane</keyword>
<evidence type="ECO:0000313" key="8">
    <source>
        <dbReference type="Proteomes" id="UP000001962"/>
    </source>
</evidence>